<sequence>MPTAIWGLLGALLILACAALTDRTPRLVQYRFPGFAAGFLAYALTGARATDHGWIFDATHATLALAGCAWFLRFARGRRGDPSYDPDAVATGTARGHDHLQRYFVTGDVAALDQAVDQHRNAVKTTARQARHLTHVVALLGSLKARYERARHLNDLEDLIDTARESVASGIGGRTQRGLVQALLSTALRLRYDHVGAVVDLNAAREASAESIRLVPFGSRHFPFCSSELARCFQSEYERTQHLESLDLAIAQVRQSLKSVRRGAGRPVDLTMLCVLLAERGRQTEQLGDLDEAVEAGRKALTSTAPTDRLFLPCQNNLAIALRTRFDLRGRVAGAVTANNGYEVRTRVGDLDEAIRLAHRAAQLVAADAPQRADHRLNLALALYAKHQYGLQRHEDREHDLHWALEAARDAATHPSADLVTRIRAGLTWSEIAASTGGYAEAVTAFEHVIELLPRVAPGELRRYEQEDRLGRWAGIASDAAACALEVGRYEQALALLEQGRGVLLSRELVVRADLTALRAANPSLATEFEELRPTFDATPMASTDDRSRRARRQRDERWEELVQRIRSEPGFEDFARPPSVERILEQGSKGPVVYLNVSRYRSDAIIVQPDGLSTWPLRVTPDDAIEQNRRLQLALRPGDLIDPDRQEVVHDVLAWLWDRVAEPVLDAAGIPVPAAQAELPRIWWIPVGLLAPFPIHAAGRHLTDAASSVLDRAISSYAPTVRILAAARARYGGRSGPRPLVVAMSQTRGAEPLGNAAAEAELVRTLFPGSTVLTNHAATRQQVLDELRRHDWVHLACHGIVDPLSPSRGRLLLGDHEEHPLTTADISGLELPDAALAYLSSCGSARTGARHADEALHFATAFQVAGFSDVIATLWSMPDRVAQGFAADTYAELSRANTAPYAAHAVHQATRQARSRYPNLPGVWAGLVHLGR</sequence>
<dbReference type="Pfam" id="PF12770">
    <property type="entry name" value="CHAT"/>
    <property type="match status" value="1"/>
</dbReference>
<dbReference type="SUPFAM" id="SSF48452">
    <property type="entry name" value="TPR-like"/>
    <property type="match status" value="1"/>
</dbReference>
<proteinExistence type="predicted"/>
<evidence type="ECO:0000313" key="2">
    <source>
        <dbReference type="EMBL" id="TCC62224.1"/>
    </source>
</evidence>
<organism evidence="2 3">
    <name type="scientific">Kribbella pittospori</name>
    <dbReference type="NCBI Taxonomy" id="722689"/>
    <lineage>
        <taxon>Bacteria</taxon>
        <taxon>Bacillati</taxon>
        <taxon>Actinomycetota</taxon>
        <taxon>Actinomycetes</taxon>
        <taxon>Propionibacteriales</taxon>
        <taxon>Kribbellaceae</taxon>
        <taxon>Kribbella</taxon>
    </lineage>
</organism>
<dbReference type="Proteomes" id="UP000291144">
    <property type="component" value="Unassembled WGS sequence"/>
</dbReference>
<dbReference type="OrthoDB" id="3206999at2"/>
<dbReference type="RefSeq" id="WP_131356120.1">
    <property type="nucleotide sequence ID" value="NZ_SJKB01000004.1"/>
</dbReference>
<comment type="caution">
    <text evidence="2">The sequence shown here is derived from an EMBL/GenBank/DDBJ whole genome shotgun (WGS) entry which is preliminary data.</text>
</comment>
<dbReference type="Gene3D" id="1.25.40.10">
    <property type="entry name" value="Tetratricopeptide repeat domain"/>
    <property type="match status" value="1"/>
</dbReference>
<gene>
    <name evidence="2" type="ORF">E0H73_16090</name>
</gene>
<dbReference type="InterPro" id="IPR011990">
    <property type="entry name" value="TPR-like_helical_dom_sf"/>
</dbReference>
<keyword evidence="3" id="KW-1185">Reference proteome</keyword>
<protein>
    <submittedName>
        <fullName evidence="2">CHAT domain-containing protein</fullName>
    </submittedName>
</protein>
<feature type="domain" description="CHAT" evidence="1">
    <location>
        <begin position="653"/>
        <end position="932"/>
    </location>
</feature>
<dbReference type="AlphaFoldDB" id="A0A4R0KS11"/>
<evidence type="ECO:0000313" key="3">
    <source>
        <dbReference type="Proteomes" id="UP000291144"/>
    </source>
</evidence>
<dbReference type="InterPro" id="IPR024983">
    <property type="entry name" value="CHAT_dom"/>
</dbReference>
<accession>A0A4R0KS11</accession>
<evidence type="ECO:0000259" key="1">
    <source>
        <dbReference type="Pfam" id="PF12770"/>
    </source>
</evidence>
<name>A0A4R0KS11_9ACTN</name>
<dbReference type="EMBL" id="SJKB01000004">
    <property type="protein sequence ID" value="TCC62224.1"/>
    <property type="molecule type" value="Genomic_DNA"/>
</dbReference>
<reference evidence="2 3" key="1">
    <citation type="submission" date="2019-02" db="EMBL/GenBank/DDBJ databases">
        <title>Kribbella capetownensis sp. nov. and Kribbella speibonae sp. nov., isolated from soil.</title>
        <authorList>
            <person name="Curtis S.M."/>
            <person name="Norton I."/>
            <person name="Everest G.J."/>
            <person name="Meyers P.R."/>
        </authorList>
    </citation>
    <scope>NUCLEOTIDE SEQUENCE [LARGE SCALE GENOMIC DNA]</scope>
    <source>
        <strain evidence="2 3">NRRL B-24813</strain>
    </source>
</reference>